<dbReference type="Pfam" id="PF09820">
    <property type="entry name" value="AAA-ATPase_like"/>
    <property type="match status" value="1"/>
</dbReference>
<gene>
    <name evidence="2" type="ORF">MNB_SM-5-880</name>
</gene>
<dbReference type="SUPFAM" id="SSF52540">
    <property type="entry name" value="P-loop containing nucleoside triphosphate hydrolases"/>
    <property type="match status" value="1"/>
</dbReference>
<proteinExistence type="predicted"/>
<sequence length="510" mass="60184">MNRLPIGIQTFREIRSKNLIYVDKTKEALSLVENGKYYFLSRPRRFGKSLFLDTLKNLFEGNKELFEGLYIYDKYNWDESYPIIKIDWSGDFKTLEKIEYRAFQIMKNNQESLGIECEFQTSASGCFEELIRKAFKKYNKPVVILIDEYDKPILDNINDTEMALKARDFLRGFYVMMKANDAYIKFAFLTGISKFSKANIFSGLNNLEDISLVPEYGNICGYTQENIENEFLEYSQGMDLEKIKVWYNGYYFLKDKIYNPFDLLKFFKYKQFKNYWWESGNPYFLIELIKKNSYYLPKLADLKVDDTILNTFEVDNIKLEVLLYQAGYLTIQSQEITIFDTIEYKLKLPNKEIKISFNDMIIDMINSDADNNCIKTNIYKSLLNAKLEALQNSLMTMFSAIPYNNHTGNNIAHYEGFYASVIYVYFQSLGIEIIGEDVTSKGRIDLTLFVNDIIYIIEFKVNQKGALEQIKANRYADKYKDLDKKIYLVGISFDELERNICEFEWELFKF</sequence>
<feature type="domain" description="AAA-ATPase-like" evidence="1">
    <location>
        <begin position="5"/>
        <end position="201"/>
    </location>
</feature>
<dbReference type="PANTHER" id="PTHR34825">
    <property type="entry name" value="CONSERVED PROTEIN, WITH A WEAK D-GALACTARATE DEHYDRATASE/ALTRONATE HYDROLASE DOMAIN"/>
    <property type="match status" value="1"/>
</dbReference>
<evidence type="ECO:0000259" key="1">
    <source>
        <dbReference type="Pfam" id="PF09820"/>
    </source>
</evidence>
<name>A0A1W1CQS3_9ZZZZ</name>
<dbReference type="InterPro" id="IPR027417">
    <property type="entry name" value="P-loop_NTPase"/>
</dbReference>
<dbReference type="InterPro" id="IPR012547">
    <property type="entry name" value="PDDEXK_9"/>
</dbReference>
<dbReference type="Pfam" id="PF08011">
    <property type="entry name" value="PDDEXK_9"/>
    <property type="match status" value="1"/>
</dbReference>
<dbReference type="Gene3D" id="3.40.50.300">
    <property type="entry name" value="P-loop containing nucleotide triphosphate hydrolases"/>
    <property type="match status" value="1"/>
</dbReference>
<organism evidence="2">
    <name type="scientific">hydrothermal vent metagenome</name>
    <dbReference type="NCBI Taxonomy" id="652676"/>
    <lineage>
        <taxon>unclassified sequences</taxon>
        <taxon>metagenomes</taxon>
        <taxon>ecological metagenomes</taxon>
    </lineage>
</organism>
<dbReference type="PANTHER" id="PTHR34825:SF1">
    <property type="entry name" value="AAA-ATPASE-LIKE DOMAIN-CONTAINING PROTEIN"/>
    <property type="match status" value="1"/>
</dbReference>
<dbReference type="EMBL" id="FPHH01000110">
    <property type="protein sequence ID" value="SFV68228.1"/>
    <property type="molecule type" value="Genomic_DNA"/>
</dbReference>
<evidence type="ECO:0000313" key="2">
    <source>
        <dbReference type="EMBL" id="SFV68228.1"/>
    </source>
</evidence>
<dbReference type="AlphaFoldDB" id="A0A1W1CQS3"/>
<accession>A0A1W1CQS3</accession>
<dbReference type="InterPro" id="IPR018631">
    <property type="entry name" value="AAA-ATPase-like_dom"/>
</dbReference>
<reference evidence="2" key="1">
    <citation type="submission" date="2016-10" db="EMBL/GenBank/DDBJ databases">
        <authorList>
            <person name="de Groot N.N."/>
        </authorList>
    </citation>
    <scope>NUCLEOTIDE SEQUENCE</scope>
</reference>
<protein>
    <recommendedName>
        <fullName evidence="1">AAA-ATPase-like domain-containing protein</fullName>
    </recommendedName>
</protein>